<dbReference type="Proteomes" id="UP000028719">
    <property type="component" value="Unassembled WGS sequence"/>
</dbReference>
<accession>A0ABR4UQH6</accession>
<evidence type="ECO:0000313" key="1">
    <source>
        <dbReference type="EMBL" id="KFF26868.1"/>
    </source>
</evidence>
<dbReference type="RefSeq" id="WP_034740982.1">
    <property type="nucleotide sequence ID" value="NZ_JPRI01000002.1"/>
</dbReference>
<proteinExistence type="predicted"/>
<comment type="caution">
    <text evidence="1">The sequence shown here is derived from an EMBL/GenBank/DDBJ whole genome shotgun (WGS) entry which is preliminary data.</text>
</comment>
<protein>
    <submittedName>
        <fullName evidence="1">Uncharacterized protein</fullName>
    </submittedName>
</protein>
<name>A0ABR4UQH6_9FLAO</name>
<keyword evidence="2" id="KW-1185">Reference proteome</keyword>
<reference evidence="1 2" key="1">
    <citation type="submission" date="2014-07" db="EMBL/GenBank/DDBJ databases">
        <title>Genome of Chryseobacterium vrystaatense LMG 22846.</title>
        <authorList>
            <person name="Pipes S.E."/>
            <person name="Stropko S.J."/>
            <person name="Newman J.D."/>
        </authorList>
    </citation>
    <scope>NUCLEOTIDE SEQUENCE [LARGE SCALE GENOMIC DNA]</scope>
    <source>
        <strain evidence="1 2">LMG 22846</strain>
    </source>
</reference>
<sequence>MAVKVLNKNRVGVGGPGKKSKFAYAYLADDIHYFPPADSTEVNLIGDVVLKPGAVVVKLYVTVPSQEYSYESVGEKDNRAFKVKFIGTHPGTEIEALEFAKKNQDLDFIIVIPEGINTNKSKLLGTPNCPLTFRSSHKSGKDGSKFEFTFEQEVPSEDVYLHYSGALNAEGNIKYWNPAMGNLPPEGLYNITSGSDLMFTDGSVSDFSTPGKKITLIGSDNAMGGFMTLITGTKIILRENRPWKSIKGSSIVLESFVTSDFQTKLIEILRT</sequence>
<organism evidence="1 2">
    <name type="scientific">Chryseobacterium vrystaatense</name>
    <dbReference type="NCBI Taxonomy" id="307480"/>
    <lineage>
        <taxon>Bacteria</taxon>
        <taxon>Pseudomonadati</taxon>
        <taxon>Bacteroidota</taxon>
        <taxon>Flavobacteriia</taxon>
        <taxon>Flavobacteriales</taxon>
        <taxon>Weeksellaceae</taxon>
        <taxon>Chryseobacterium group</taxon>
        <taxon>Chryseobacterium</taxon>
    </lineage>
</organism>
<dbReference type="EMBL" id="JPRI01000002">
    <property type="protein sequence ID" value="KFF26868.1"/>
    <property type="molecule type" value="Genomic_DNA"/>
</dbReference>
<evidence type="ECO:0000313" key="2">
    <source>
        <dbReference type="Proteomes" id="UP000028719"/>
    </source>
</evidence>
<gene>
    <name evidence="1" type="ORF">IW16_06205</name>
</gene>